<name>A0AAV4X4T6_9ARAC</name>
<accession>A0AAV4X4T6</accession>
<reference evidence="1 2" key="1">
    <citation type="submission" date="2021-06" db="EMBL/GenBank/DDBJ databases">
        <title>Caerostris darwini draft genome.</title>
        <authorList>
            <person name="Kono N."/>
            <person name="Arakawa K."/>
        </authorList>
    </citation>
    <scope>NUCLEOTIDE SEQUENCE [LARGE SCALE GENOMIC DNA]</scope>
</reference>
<evidence type="ECO:0000313" key="2">
    <source>
        <dbReference type="Proteomes" id="UP001054837"/>
    </source>
</evidence>
<evidence type="ECO:0000313" key="1">
    <source>
        <dbReference type="EMBL" id="GIY88995.1"/>
    </source>
</evidence>
<gene>
    <name evidence="1" type="ORF">CDAR_510081</name>
</gene>
<proteinExistence type="predicted"/>
<dbReference type="AlphaFoldDB" id="A0AAV4X4T6"/>
<comment type="caution">
    <text evidence="1">The sequence shown here is derived from an EMBL/GenBank/DDBJ whole genome shotgun (WGS) entry which is preliminary data.</text>
</comment>
<organism evidence="1 2">
    <name type="scientific">Caerostris darwini</name>
    <dbReference type="NCBI Taxonomy" id="1538125"/>
    <lineage>
        <taxon>Eukaryota</taxon>
        <taxon>Metazoa</taxon>
        <taxon>Ecdysozoa</taxon>
        <taxon>Arthropoda</taxon>
        <taxon>Chelicerata</taxon>
        <taxon>Arachnida</taxon>
        <taxon>Araneae</taxon>
        <taxon>Araneomorphae</taxon>
        <taxon>Entelegynae</taxon>
        <taxon>Araneoidea</taxon>
        <taxon>Araneidae</taxon>
        <taxon>Caerostris</taxon>
    </lineage>
</organism>
<keyword evidence="2" id="KW-1185">Reference proteome</keyword>
<sequence>MTCTIVVCHCCHHLPLLRGTFYAANVINFCHRLLLLPSSSIRVTSTIVTDAITYHYFVRLSMLPTFSTLSSPSSAVVVYNSSDFCYHRLSLLPSSNTASCDFLCCQRVPLLSSSSSAAVVFYSCDFYHCH</sequence>
<protein>
    <submittedName>
        <fullName evidence="1">Uncharacterized protein</fullName>
    </submittedName>
</protein>
<dbReference type="Proteomes" id="UP001054837">
    <property type="component" value="Unassembled WGS sequence"/>
</dbReference>
<dbReference type="EMBL" id="BPLQ01015557">
    <property type="protein sequence ID" value="GIY88995.1"/>
    <property type="molecule type" value="Genomic_DNA"/>
</dbReference>